<gene>
    <name evidence="5" type="ORF">EVJ58_g6069</name>
</gene>
<dbReference type="GO" id="GO:0016491">
    <property type="term" value="F:oxidoreductase activity"/>
    <property type="evidence" value="ECO:0007669"/>
    <property type="project" value="UniProtKB-KW"/>
</dbReference>
<evidence type="ECO:0000313" key="6">
    <source>
        <dbReference type="Proteomes" id="UP000298390"/>
    </source>
</evidence>
<proteinExistence type="predicted"/>
<keyword evidence="3" id="KW-0560">Oxidoreductase</keyword>
<protein>
    <recommendedName>
        <fullName evidence="4">FAD-binding domain-containing protein</fullName>
    </recommendedName>
</protein>
<reference evidence="5 6" key="1">
    <citation type="submission" date="2019-01" db="EMBL/GenBank/DDBJ databases">
        <title>Genome sequencing of the rare red list fungi Fomitopsis rosea.</title>
        <authorList>
            <person name="Buettner E."/>
            <person name="Kellner H."/>
        </authorList>
    </citation>
    <scope>NUCLEOTIDE SEQUENCE [LARGE SCALE GENOMIC DNA]</scope>
    <source>
        <strain evidence="5 6">DSM 105464</strain>
    </source>
</reference>
<dbReference type="GO" id="GO:0071949">
    <property type="term" value="F:FAD binding"/>
    <property type="evidence" value="ECO:0007669"/>
    <property type="project" value="InterPro"/>
</dbReference>
<evidence type="ECO:0000313" key="5">
    <source>
        <dbReference type="EMBL" id="TFY58989.1"/>
    </source>
</evidence>
<dbReference type="Pfam" id="PF01494">
    <property type="entry name" value="FAD_binding_3"/>
    <property type="match status" value="1"/>
</dbReference>
<evidence type="ECO:0000256" key="1">
    <source>
        <dbReference type="ARBA" id="ARBA00022630"/>
    </source>
</evidence>
<dbReference type="InterPro" id="IPR036188">
    <property type="entry name" value="FAD/NAD-bd_sf"/>
</dbReference>
<name>A0A4Y9YDM8_9APHY</name>
<dbReference type="EMBL" id="SEKV01000327">
    <property type="protein sequence ID" value="TFY58989.1"/>
    <property type="molecule type" value="Genomic_DNA"/>
</dbReference>
<dbReference type="AlphaFoldDB" id="A0A4Y9YDM8"/>
<feature type="domain" description="FAD-binding" evidence="4">
    <location>
        <begin position="145"/>
        <end position="209"/>
    </location>
</feature>
<organism evidence="5 6">
    <name type="scientific">Rhodofomes roseus</name>
    <dbReference type="NCBI Taxonomy" id="34475"/>
    <lineage>
        <taxon>Eukaryota</taxon>
        <taxon>Fungi</taxon>
        <taxon>Dikarya</taxon>
        <taxon>Basidiomycota</taxon>
        <taxon>Agaricomycotina</taxon>
        <taxon>Agaricomycetes</taxon>
        <taxon>Polyporales</taxon>
        <taxon>Rhodofomes</taxon>
    </lineage>
</organism>
<keyword evidence="1" id="KW-0285">Flavoprotein</keyword>
<comment type="caution">
    <text evidence="5">The sequence shown here is derived from an EMBL/GenBank/DDBJ whole genome shotgun (WGS) entry which is preliminary data.</text>
</comment>
<sequence>MHRADLIQVLLQNVPQSYTMHMDKKLVNYSEILDEKGDVMHYELHFTDGTTAEADVVIGADGIKSAHVVSYPVSHGSFINWIGFKTRPEMEGTVYEGKWAEEVPKEEILELFEGWEKEVQDMAQCVDTPTRWVINMISDLPFSVRGRAALLGDAVHAMETHLGAGAGQSIEDAYILGRLLAHPLTTLDRVHEVLRIYQSVRLPFANTIFKYARETGRMCEFNWPGQYDGSDCSDEREQLDRLGKSIYRNWQWQWRESFDEQWDVAEWAIEQFQHTDAQKVQAQ</sequence>
<dbReference type="PANTHER" id="PTHR46720:SF3">
    <property type="entry name" value="FAD-BINDING DOMAIN-CONTAINING PROTEIN-RELATED"/>
    <property type="match status" value="1"/>
</dbReference>
<dbReference type="STRING" id="34475.A0A4Y9YDM8"/>
<accession>A0A4Y9YDM8</accession>
<dbReference type="Gene3D" id="3.50.50.60">
    <property type="entry name" value="FAD/NAD(P)-binding domain"/>
    <property type="match status" value="2"/>
</dbReference>
<keyword evidence="2" id="KW-0274">FAD</keyword>
<evidence type="ECO:0000256" key="3">
    <source>
        <dbReference type="ARBA" id="ARBA00023002"/>
    </source>
</evidence>
<dbReference type="GO" id="GO:0044550">
    <property type="term" value="P:secondary metabolite biosynthetic process"/>
    <property type="evidence" value="ECO:0007669"/>
    <property type="project" value="TreeGrafter"/>
</dbReference>
<dbReference type="PANTHER" id="PTHR46720">
    <property type="entry name" value="HYDROXYLASE, PUTATIVE (AFU_ORTHOLOGUE AFUA_3G01460)-RELATED"/>
    <property type="match status" value="1"/>
</dbReference>
<evidence type="ECO:0000259" key="4">
    <source>
        <dbReference type="Pfam" id="PF01494"/>
    </source>
</evidence>
<dbReference type="InterPro" id="IPR051104">
    <property type="entry name" value="FAD_monoxygenase"/>
</dbReference>
<dbReference type="SUPFAM" id="SSF54373">
    <property type="entry name" value="FAD-linked reductases, C-terminal domain"/>
    <property type="match status" value="1"/>
</dbReference>
<dbReference type="SUPFAM" id="SSF51905">
    <property type="entry name" value="FAD/NAD(P)-binding domain"/>
    <property type="match status" value="1"/>
</dbReference>
<dbReference type="InterPro" id="IPR002938">
    <property type="entry name" value="FAD-bd"/>
</dbReference>
<evidence type="ECO:0000256" key="2">
    <source>
        <dbReference type="ARBA" id="ARBA00022827"/>
    </source>
</evidence>
<dbReference type="Proteomes" id="UP000298390">
    <property type="component" value="Unassembled WGS sequence"/>
</dbReference>